<dbReference type="Proteomes" id="UP001367508">
    <property type="component" value="Unassembled WGS sequence"/>
</dbReference>
<dbReference type="AlphaFoldDB" id="A0AAN9PWR6"/>
<organism evidence="1 2">
    <name type="scientific">Canavalia gladiata</name>
    <name type="common">Sword bean</name>
    <name type="synonym">Dolichos gladiatus</name>
    <dbReference type="NCBI Taxonomy" id="3824"/>
    <lineage>
        <taxon>Eukaryota</taxon>
        <taxon>Viridiplantae</taxon>
        <taxon>Streptophyta</taxon>
        <taxon>Embryophyta</taxon>
        <taxon>Tracheophyta</taxon>
        <taxon>Spermatophyta</taxon>
        <taxon>Magnoliopsida</taxon>
        <taxon>eudicotyledons</taxon>
        <taxon>Gunneridae</taxon>
        <taxon>Pentapetalae</taxon>
        <taxon>rosids</taxon>
        <taxon>fabids</taxon>
        <taxon>Fabales</taxon>
        <taxon>Fabaceae</taxon>
        <taxon>Papilionoideae</taxon>
        <taxon>50 kb inversion clade</taxon>
        <taxon>NPAAA clade</taxon>
        <taxon>indigoferoid/millettioid clade</taxon>
        <taxon>Phaseoleae</taxon>
        <taxon>Canavalia</taxon>
    </lineage>
</organism>
<accession>A0AAN9PWR6</accession>
<dbReference type="EMBL" id="JAYMYQ010000008">
    <property type="protein sequence ID" value="KAK7315320.1"/>
    <property type="molecule type" value="Genomic_DNA"/>
</dbReference>
<evidence type="ECO:0000313" key="1">
    <source>
        <dbReference type="EMBL" id="KAK7315320.1"/>
    </source>
</evidence>
<sequence>MLVELRRSSHTLKGFIHVRSRTTVPQSAFDNSKDPRRGLDADLGWTSTARNFVVEESATSSCVLRNHNFQAALGWLKNGVADTKKLSGLEGASSLLKLTTCVKPTSKCSKGVQDSTPRSLVSSRFSYPLLVLFAK</sequence>
<name>A0AAN9PWR6_CANGL</name>
<protein>
    <submittedName>
        <fullName evidence="1">Uncharacterized protein</fullName>
    </submittedName>
</protein>
<comment type="caution">
    <text evidence="1">The sequence shown here is derived from an EMBL/GenBank/DDBJ whole genome shotgun (WGS) entry which is preliminary data.</text>
</comment>
<proteinExistence type="predicted"/>
<keyword evidence="2" id="KW-1185">Reference proteome</keyword>
<evidence type="ECO:0000313" key="2">
    <source>
        <dbReference type="Proteomes" id="UP001367508"/>
    </source>
</evidence>
<reference evidence="1 2" key="1">
    <citation type="submission" date="2024-01" db="EMBL/GenBank/DDBJ databases">
        <title>The genomes of 5 underutilized Papilionoideae crops provide insights into root nodulation and disease resistanc.</title>
        <authorList>
            <person name="Jiang F."/>
        </authorList>
    </citation>
    <scope>NUCLEOTIDE SEQUENCE [LARGE SCALE GENOMIC DNA]</scope>
    <source>
        <strain evidence="1">LVBAO_FW01</strain>
        <tissue evidence="1">Leaves</tissue>
    </source>
</reference>
<gene>
    <name evidence="1" type="ORF">VNO77_33860</name>
</gene>